<dbReference type="RefSeq" id="WP_109710066.1">
    <property type="nucleotide sequence ID" value="NZ_QGDS01000004.1"/>
</dbReference>
<dbReference type="OrthoDB" id="9783723at2"/>
<evidence type="ECO:0000259" key="1">
    <source>
        <dbReference type="Pfam" id="PF10400"/>
    </source>
</evidence>
<accession>A0A316A117</accession>
<reference evidence="3" key="1">
    <citation type="submission" date="2017-07" db="EMBL/GenBank/DDBJ databases">
        <authorList>
            <person name="Varghese N."/>
            <person name="Submissions S."/>
        </authorList>
    </citation>
    <scope>NUCLEOTIDE SEQUENCE [LARGE SCALE GENOMIC DNA]</scope>
    <source>
        <strain evidence="3">NLAE-zl-C134</strain>
    </source>
</reference>
<keyword evidence="3" id="KW-1185">Reference proteome</keyword>
<dbReference type="InterPro" id="IPR018309">
    <property type="entry name" value="Tscrpt_reg_PadR_C"/>
</dbReference>
<dbReference type="InterPro" id="IPR036390">
    <property type="entry name" value="WH_DNA-bd_sf"/>
</dbReference>
<organism evidence="2 3">
    <name type="scientific">Faecalicatena contorta</name>
    <dbReference type="NCBI Taxonomy" id="39482"/>
    <lineage>
        <taxon>Bacteria</taxon>
        <taxon>Bacillati</taxon>
        <taxon>Bacillota</taxon>
        <taxon>Clostridia</taxon>
        <taxon>Lachnospirales</taxon>
        <taxon>Lachnospiraceae</taxon>
        <taxon>Faecalicatena</taxon>
    </lineage>
</organism>
<evidence type="ECO:0000313" key="3">
    <source>
        <dbReference type="Proteomes" id="UP000254051"/>
    </source>
</evidence>
<gene>
    <name evidence="2" type="ORF">SAMN05216529_104123</name>
</gene>
<dbReference type="Gene3D" id="6.10.140.190">
    <property type="match status" value="1"/>
</dbReference>
<dbReference type="InterPro" id="IPR036388">
    <property type="entry name" value="WH-like_DNA-bd_sf"/>
</dbReference>
<dbReference type="PANTHER" id="PTHR43252">
    <property type="entry name" value="TRANSCRIPTIONAL REGULATOR YQJI"/>
    <property type="match status" value="1"/>
</dbReference>
<dbReference type="Pfam" id="PF10400">
    <property type="entry name" value="Vir_act_alpha_C"/>
    <property type="match status" value="1"/>
</dbReference>
<evidence type="ECO:0000313" key="2">
    <source>
        <dbReference type="EMBL" id="SUQ13812.1"/>
    </source>
</evidence>
<dbReference type="Gene3D" id="1.10.10.10">
    <property type="entry name" value="Winged helix-like DNA-binding domain superfamily/Winged helix DNA-binding domain"/>
    <property type="match status" value="1"/>
</dbReference>
<dbReference type="AlphaFoldDB" id="A0A316A117"/>
<dbReference type="EMBL" id="UHJJ01000004">
    <property type="protein sequence ID" value="SUQ13812.1"/>
    <property type="molecule type" value="Genomic_DNA"/>
</dbReference>
<protein>
    <submittedName>
        <fullName evidence="2">Transcriptional regulator PadR-like family protein</fullName>
    </submittedName>
</protein>
<sequence>MEIIILGILMMRNTTIYEMRKLIDSNFTNISSNSLGSIQTAIKKLIANEFIVFDEFVENSVNKKKYAITEKGRSHFLEIIKKPMLFKEKNMELSKFFFMGFVDEQEWNTLINSYIEELKSQLVKLKEIAKNREPRKKFDNQELQHIALFQYGTLDLSIAKIEFEIDWFEKFIKKIANENGGY</sequence>
<dbReference type="SUPFAM" id="SSF46785">
    <property type="entry name" value="Winged helix' DNA-binding domain"/>
    <property type="match status" value="1"/>
</dbReference>
<dbReference type="PANTHER" id="PTHR43252:SF6">
    <property type="entry name" value="NEGATIVE TRANSCRIPTION REGULATOR PADR"/>
    <property type="match status" value="1"/>
</dbReference>
<dbReference type="Proteomes" id="UP000254051">
    <property type="component" value="Unassembled WGS sequence"/>
</dbReference>
<feature type="domain" description="Transcription regulator PadR C-terminal" evidence="1">
    <location>
        <begin position="90"/>
        <end position="175"/>
    </location>
</feature>
<proteinExistence type="predicted"/>
<name>A0A316A117_9FIRM</name>